<keyword evidence="2" id="KW-1185">Reference proteome</keyword>
<gene>
    <name evidence="1" type="ORF">ABIF63_000045</name>
</gene>
<dbReference type="EMBL" id="JBEPTQ010000001">
    <property type="protein sequence ID" value="MET4715942.1"/>
    <property type="molecule type" value="Genomic_DNA"/>
</dbReference>
<name>A0ABV2RGL9_BRAJP</name>
<dbReference type="RefSeq" id="WP_354269806.1">
    <property type="nucleotide sequence ID" value="NZ_JBEPTQ010000001.1"/>
</dbReference>
<organism evidence="1 2">
    <name type="scientific">Bradyrhizobium japonicum</name>
    <dbReference type="NCBI Taxonomy" id="375"/>
    <lineage>
        <taxon>Bacteria</taxon>
        <taxon>Pseudomonadati</taxon>
        <taxon>Pseudomonadota</taxon>
        <taxon>Alphaproteobacteria</taxon>
        <taxon>Hyphomicrobiales</taxon>
        <taxon>Nitrobacteraceae</taxon>
        <taxon>Bradyrhizobium</taxon>
    </lineage>
</organism>
<protein>
    <submittedName>
        <fullName evidence="1">Uncharacterized protein</fullName>
    </submittedName>
</protein>
<proteinExistence type="predicted"/>
<evidence type="ECO:0000313" key="2">
    <source>
        <dbReference type="Proteomes" id="UP001549291"/>
    </source>
</evidence>
<comment type="caution">
    <text evidence="1">The sequence shown here is derived from an EMBL/GenBank/DDBJ whole genome shotgun (WGS) entry which is preliminary data.</text>
</comment>
<sequence>MSYALIEVAKAVVASAADFVTDGRVAPPPVAVEGLWDEVLDSQKQYDAAVSAKPVTIAVVDRWRPAARIAWMMNVFQTDHRYASGWSIARRAMADFPVEFSQALDRLWHERAAKNWRGSSV</sequence>
<accession>A0ABV2RGL9</accession>
<reference evidence="1 2" key="1">
    <citation type="submission" date="2024-06" db="EMBL/GenBank/DDBJ databases">
        <title>Genomic Encyclopedia of Type Strains, Phase V (KMG-V): Genome sequencing to study the core and pangenomes of soil and plant-associated prokaryotes.</title>
        <authorList>
            <person name="Whitman W."/>
        </authorList>
    </citation>
    <scope>NUCLEOTIDE SEQUENCE [LARGE SCALE GENOMIC DNA]</scope>
    <source>
        <strain evidence="1 2">USDA 160</strain>
    </source>
</reference>
<evidence type="ECO:0000313" key="1">
    <source>
        <dbReference type="EMBL" id="MET4715942.1"/>
    </source>
</evidence>
<dbReference type="Proteomes" id="UP001549291">
    <property type="component" value="Unassembled WGS sequence"/>
</dbReference>